<name>A0AAC8VX78_9PROT</name>
<dbReference type="EMBL" id="CP012401">
    <property type="protein sequence ID" value="ALG71160.1"/>
    <property type="molecule type" value="Genomic_DNA"/>
</dbReference>
<evidence type="ECO:0000313" key="2">
    <source>
        <dbReference type="EMBL" id="ALG71160.1"/>
    </source>
</evidence>
<accession>A0AAC8VX78</accession>
<evidence type="ECO:0000313" key="3">
    <source>
        <dbReference type="Proteomes" id="UP000069935"/>
    </source>
</evidence>
<keyword evidence="3" id="KW-1185">Reference proteome</keyword>
<proteinExistence type="predicted"/>
<dbReference type="RefSeq" id="WP_045580483.1">
    <property type="nucleotide sequence ID" value="NZ_CP012401.1"/>
</dbReference>
<keyword evidence="1" id="KW-1133">Transmembrane helix</keyword>
<keyword evidence="1" id="KW-0472">Membrane</keyword>
<dbReference type="Proteomes" id="UP000069935">
    <property type="component" value="Chromosome 1"/>
</dbReference>
<gene>
    <name evidence="2" type="ORF">AL072_09840</name>
</gene>
<feature type="transmembrane region" description="Helical" evidence="1">
    <location>
        <begin position="71"/>
        <end position="96"/>
    </location>
</feature>
<evidence type="ECO:0000256" key="1">
    <source>
        <dbReference type="SAM" id="Phobius"/>
    </source>
</evidence>
<keyword evidence="1" id="KW-0812">Transmembrane</keyword>
<reference evidence="3" key="1">
    <citation type="submission" date="2015-08" db="EMBL/GenBank/DDBJ databases">
        <title>Complete Genome Sequence of Azospirillum thiophilum BV-S.</title>
        <authorList>
            <person name="Fomenkov A."/>
            <person name="Vincze T."/>
            <person name="Grabovich M."/>
            <person name="Dubinina G."/>
            <person name="Orlova M."/>
            <person name="Belousova E."/>
            <person name="Roberts R.J."/>
        </authorList>
    </citation>
    <scope>NUCLEOTIDE SEQUENCE [LARGE SCALE GENOMIC DNA]</scope>
    <source>
        <strain evidence="3">BV-S</strain>
    </source>
</reference>
<protein>
    <submittedName>
        <fullName evidence="2">Uncharacterized protein</fullName>
    </submittedName>
</protein>
<organism evidence="2 3">
    <name type="scientific">Azospirillum thiophilum</name>
    <dbReference type="NCBI Taxonomy" id="528244"/>
    <lineage>
        <taxon>Bacteria</taxon>
        <taxon>Pseudomonadati</taxon>
        <taxon>Pseudomonadota</taxon>
        <taxon>Alphaproteobacteria</taxon>
        <taxon>Rhodospirillales</taxon>
        <taxon>Azospirillaceae</taxon>
        <taxon>Azospirillum</taxon>
    </lineage>
</organism>
<feature type="transmembrane region" description="Helical" evidence="1">
    <location>
        <begin position="35"/>
        <end position="59"/>
    </location>
</feature>
<reference evidence="2 3" key="2">
    <citation type="journal article" date="2016" name="Genome Announc.">
        <title>Complete Genome Sequence of a Strain of Azospirillum thiophilum Isolated from a Sulfide Spring.</title>
        <authorList>
            <person name="Fomenkov A."/>
            <person name="Vincze T."/>
            <person name="Grabovich M."/>
            <person name="Anton B.P."/>
            <person name="Dubinina G."/>
            <person name="Orlova M."/>
            <person name="Belousova E."/>
            <person name="Roberts R.J."/>
        </authorList>
    </citation>
    <scope>NUCLEOTIDE SEQUENCE [LARGE SCALE GENOMIC DNA]</scope>
    <source>
        <strain evidence="2 3">BV-S</strain>
    </source>
</reference>
<dbReference type="AlphaFoldDB" id="A0AAC8VX78"/>
<sequence length="116" mass="12090">MRNVVRSVAGAPYPAVRTGWAAGVPEEASRRRGTVGLLAALAGPVLGATVLGALILHLMAGLVARLPVSDALGAVSIMAGMTVVLVTLLPFALLWVRRAQRVWADVQNAGQDDARR</sequence>
<dbReference type="KEGG" id="ati:AL072_09840"/>